<keyword evidence="2" id="KW-1185">Reference proteome</keyword>
<comment type="caution">
    <text evidence="1">The sequence shown here is derived from an EMBL/GenBank/DDBJ whole genome shotgun (WGS) entry which is preliminary data.</text>
</comment>
<dbReference type="EMBL" id="CATKSN020000164">
    <property type="protein sequence ID" value="CAI9149172.1"/>
    <property type="molecule type" value="Genomic_DNA"/>
</dbReference>
<evidence type="ECO:0000313" key="1">
    <source>
        <dbReference type="EMBL" id="CAI9149172.1"/>
    </source>
</evidence>
<evidence type="ECO:0000313" key="2">
    <source>
        <dbReference type="Proteomes" id="UP001176941"/>
    </source>
</evidence>
<accession>A0ABN8XLM4</accession>
<sequence>MTHTHRAVWWATARIHNCRPPAFAPAKGRQAMKKGLLHQLETTVVQYKSNEETKVMFSRYARRSTASRLGETSGHVKVASAAKTGNWARSTDKDKNKTLQHQKMLLCSPMWRREICCILSTSYHGRTLRRDPPALVSKQSESCLLREEVSRPRLWLLQQQEVFQVVRLLQEQNSLLHLQQQGLPSSGGQDEKQSRLIPQKSKYASHRCLVSLPSLLGKSAKTTPCGRAARLRRRVQIRDVYGVADFRDYVGEMLRDALVLSTSPTGSKHEHGTRLPSFRLAALMLKPVSKDSDCIFIHGPANPSRRVPTAPLKNSACGSSRFSLSSMHHCRSTAALRARDD</sequence>
<dbReference type="Proteomes" id="UP001176941">
    <property type="component" value="Unassembled WGS sequence"/>
</dbReference>
<protein>
    <submittedName>
        <fullName evidence="1">Uncharacterized protein</fullName>
    </submittedName>
</protein>
<reference evidence="1" key="1">
    <citation type="submission" date="2023-04" db="EMBL/GenBank/DDBJ databases">
        <authorList>
            <consortium name="ELIXIR-Norway"/>
        </authorList>
    </citation>
    <scope>NUCLEOTIDE SEQUENCE [LARGE SCALE GENOMIC DNA]</scope>
</reference>
<name>A0ABN8XLM4_RANTA</name>
<organism evidence="1 2">
    <name type="scientific">Rangifer tarandus platyrhynchus</name>
    <name type="common">Svalbard reindeer</name>
    <dbReference type="NCBI Taxonomy" id="3082113"/>
    <lineage>
        <taxon>Eukaryota</taxon>
        <taxon>Metazoa</taxon>
        <taxon>Chordata</taxon>
        <taxon>Craniata</taxon>
        <taxon>Vertebrata</taxon>
        <taxon>Euteleostomi</taxon>
        <taxon>Mammalia</taxon>
        <taxon>Eutheria</taxon>
        <taxon>Laurasiatheria</taxon>
        <taxon>Artiodactyla</taxon>
        <taxon>Ruminantia</taxon>
        <taxon>Pecora</taxon>
        <taxon>Cervidae</taxon>
        <taxon>Odocoileinae</taxon>
        <taxon>Rangifer</taxon>
    </lineage>
</organism>
<gene>
    <name evidence="1" type="ORF">MRATA1EN1_LOCUS30790</name>
</gene>
<proteinExistence type="predicted"/>